<evidence type="ECO:0000256" key="2">
    <source>
        <dbReference type="ARBA" id="ARBA00022529"/>
    </source>
</evidence>
<accession>A0A7J7CXS9</accession>
<dbReference type="AlphaFoldDB" id="A0A7J7CXS9"/>
<protein>
    <recommendedName>
        <fullName evidence="9">Defensin-like protein</fullName>
    </recommendedName>
</protein>
<reference evidence="7 8" key="1">
    <citation type="journal article" date="2020" name="Nat. Commun.">
        <title>Genome of Tripterygium wilfordii and identification of cytochrome P450 involved in triptolide biosynthesis.</title>
        <authorList>
            <person name="Tu L."/>
            <person name="Su P."/>
            <person name="Zhang Z."/>
            <person name="Gao L."/>
            <person name="Wang J."/>
            <person name="Hu T."/>
            <person name="Zhou J."/>
            <person name="Zhang Y."/>
            <person name="Zhao Y."/>
            <person name="Liu Y."/>
            <person name="Song Y."/>
            <person name="Tong Y."/>
            <person name="Lu Y."/>
            <person name="Yang J."/>
            <person name="Xu C."/>
            <person name="Jia M."/>
            <person name="Peters R.J."/>
            <person name="Huang L."/>
            <person name="Gao W."/>
        </authorList>
    </citation>
    <scope>NUCLEOTIDE SEQUENCE [LARGE SCALE GENOMIC DNA]</scope>
    <source>
        <strain evidence="8">cv. XIE 37</strain>
        <tissue evidence="7">Leaf</tissue>
    </source>
</reference>
<dbReference type="GO" id="GO:0031640">
    <property type="term" value="P:killing of cells of another organism"/>
    <property type="evidence" value="ECO:0007669"/>
    <property type="project" value="UniProtKB-KW"/>
</dbReference>
<organism evidence="7 8">
    <name type="scientific">Tripterygium wilfordii</name>
    <name type="common">Thunder God vine</name>
    <dbReference type="NCBI Taxonomy" id="458696"/>
    <lineage>
        <taxon>Eukaryota</taxon>
        <taxon>Viridiplantae</taxon>
        <taxon>Streptophyta</taxon>
        <taxon>Embryophyta</taxon>
        <taxon>Tracheophyta</taxon>
        <taxon>Spermatophyta</taxon>
        <taxon>Magnoliopsida</taxon>
        <taxon>eudicotyledons</taxon>
        <taxon>Gunneridae</taxon>
        <taxon>Pentapetalae</taxon>
        <taxon>rosids</taxon>
        <taxon>fabids</taxon>
        <taxon>Celastrales</taxon>
        <taxon>Celastraceae</taxon>
        <taxon>Tripterygium</taxon>
    </lineage>
</organism>
<name>A0A7J7CXS9_TRIWF</name>
<dbReference type="PANTHER" id="PTHR33830:SF3">
    <property type="entry name" value="DEFENSIN-LIKE PROTEIN 127-RELATED"/>
    <property type="match status" value="1"/>
</dbReference>
<keyword evidence="3" id="KW-0295">Fungicide</keyword>
<dbReference type="Proteomes" id="UP000593562">
    <property type="component" value="Unassembled WGS sequence"/>
</dbReference>
<keyword evidence="4" id="KW-0611">Plant defense</keyword>
<comment type="similarity">
    <text evidence="1">Belongs to the DEFL family.</text>
</comment>
<dbReference type="Pfam" id="PF07333">
    <property type="entry name" value="SLR1-BP"/>
    <property type="match status" value="1"/>
</dbReference>
<proteinExistence type="inferred from homology"/>
<comment type="caution">
    <text evidence="7">The sequence shown here is derived from an EMBL/GenBank/DDBJ whole genome shotgun (WGS) entry which is preliminary data.</text>
</comment>
<feature type="chain" id="PRO_5029618365" description="Defensin-like protein" evidence="6">
    <location>
        <begin position="29"/>
        <end position="77"/>
    </location>
</feature>
<evidence type="ECO:0000313" key="8">
    <source>
        <dbReference type="Proteomes" id="UP000593562"/>
    </source>
</evidence>
<keyword evidence="8" id="KW-1185">Reference proteome</keyword>
<evidence type="ECO:0000256" key="3">
    <source>
        <dbReference type="ARBA" id="ARBA00022577"/>
    </source>
</evidence>
<gene>
    <name evidence="7" type="ORF">HS088_TW12G00096</name>
</gene>
<evidence type="ECO:0000256" key="1">
    <source>
        <dbReference type="ARBA" id="ARBA00006722"/>
    </source>
</evidence>
<dbReference type="InterPro" id="IPR010851">
    <property type="entry name" value="DEFL"/>
</dbReference>
<evidence type="ECO:0000313" key="7">
    <source>
        <dbReference type="EMBL" id="KAF5738901.1"/>
    </source>
</evidence>
<keyword evidence="2" id="KW-0929">Antimicrobial</keyword>
<dbReference type="EMBL" id="JAAARO010000012">
    <property type="protein sequence ID" value="KAF5738901.1"/>
    <property type="molecule type" value="Genomic_DNA"/>
</dbReference>
<dbReference type="InParanoid" id="A0A7J7CXS9"/>
<evidence type="ECO:0008006" key="9">
    <source>
        <dbReference type="Google" id="ProtNLM"/>
    </source>
</evidence>
<evidence type="ECO:0000256" key="6">
    <source>
        <dbReference type="SAM" id="SignalP"/>
    </source>
</evidence>
<dbReference type="GO" id="GO:0050832">
    <property type="term" value="P:defense response to fungus"/>
    <property type="evidence" value="ECO:0007669"/>
    <property type="project" value="UniProtKB-KW"/>
</dbReference>
<keyword evidence="6" id="KW-0732">Signal</keyword>
<evidence type="ECO:0000256" key="4">
    <source>
        <dbReference type="ARBA" id="ARBA00022821"/>
    </source>
</evidence>
<feature type="signal peptide" evidence="6">
    <location>
        <begin position="1"/>
        <end position="28"/>
    </location>
</feature>
<evidence type="ECO:0000256" key="5">
    <source>
        <dbReference type="ARBA" id="ARBA00023157"/>
    </source>
</evidence>
<dbReference type="PANTHER" id="PTHR33830">
    <property type="entry name" value="DEFENSIN-LIKE PROTEIN 184-RELATED"/>
    <property type="match status" value="1"/>
</dbReference>
<keyword evidence="5" id="KW-1015">Disulfide bond</keyword>
<sequence>MARFSCNVFFLLLLVCSVTLMVVPESYAQELCRENVPGDGTCDATVCHNKCLTVNPKAAGNCLDALTRRFCLCTWAC</sequence>